<dbReference type="AlphaFoldDB" id="A0A1Y4LN54"/>
<proteinExistence type="inferred from homology"/>
<dbReference type="Proteomes" id="UP000195447">
    <property type="component" value="Unassembled WGS sequence"/>
</dbReference>
<evidence type="ECO:0000256" key="1">
    <source>
        <dbReference type="ARBA" id="ARBA00006068"/>
    </source>
</evidence>
<dbReference type="EMBL" id="NFKM01000027">
    <property type="protein sequence ID" value="OUP56321.1"/>
    <property type="molecule type" value="Genomic_DNA"/>
</dbReference>
<keyword evidence="5" id="KW-1185">Reference proteome</keyword>
<sequence length="512" mass="56657">MRKKKYNFYMIFAIVLSVLLFITSVFLLYQIFTLNMLPTKLLVPISIVVLLLDVIFIVLLNFFLQGNVSRFFFIALAVVVGFTYSCGGFYLMKTSSMFNEVTNTSGKIKNTVAVLVLNDSNYKDLQDIENKTVGVLAAIDSYGTNKSLDDIDKEGVSIEKKEFSSVKEMAVGLYESQVDAVILNETYIPNVSEDSELDWDFQATTKIIHETVFYTEKGNTAKSVDDITEHAFNILISGNDTYGTLDTVSRSDVNMLLTVNPTTGTILMTSIPRDYYVTTECEAQYGCQAGAMDKLTHTGVHGIETTQATLENLLGIDINYTFRVNFSSLVDIVDALGGIEVTVEPGYAVPNLLHGNGRGVTEGVNQLDGELALAYSRERYAYEEGDRQRVKNQQQVLMGIIDKATSPTIITNYASLMDALSGAFETNMSTQEIQELVQFQLNDSPSWKFEQYSLDGTGSTEFCAELGNNAYVMIPDQNTVNLATKKIQAVIDGQSADSVNSIEPVQNDETTE</sequence>
<name>A0A1Y4LN54_9FIRM</name>
<dbReference type="PANTHER" id="PTHR33392:SF6">
    <property type="entry name" value="POLYISOPRENYL-TEICHOIC ACID--PEPTIDOGLYCAN TEICHOIC ACID TRANSFERASE TAGU"/>
    <property type="match status" value="1"/>
</dbReference>
<dbReference type="NCBIfam" id="TIGR00350">
    <property type="entry name" value="lytR_cpsA_psr"/>
    <property type="match status" value="1"/>
</dbReference>
<organism evidence="4 5">
    <name type="scientific">Faecalitalea cylindroides</name>
    <dbReference type="NCBI Taxonomy" id="39483"/>
    <lineage>
        <taxon>Bacteria</taxon>
        <taxon>Bacillati</taxon>
        <taxon>Bacillota</taxon>
        <taxon>Erysipelotrichia</taxon>
        <taxon>Erysipelotrichales</taxon>
        <taxon>Erysipelotrichaceae</taxon>
        <taxon>Faecalitalea</taxon>
    </lineage>
</organism>
<feature type="domain" description="Cell envelope-related transcriptional attenuator" evidence="3">
    <location>
        <begin position="250"/>
        <end position="405"/>
    </location>
</feature>
<dbReference type="InterPro" id="IPR004474">
    <property type="entry name" value="LytR_CpsA_psr"/>
</dbReference>
<keyword evidence="2" id="KW-0812">Transmembrane</keyword>
<keyword evidence="2" id="KW-0472">Membrane</keyword>
<evidence type="ECO:0000313" key="4">
    <source>
        <dbReference type="EMBL" id="OUP56321.1"/>
    </source>
</evidence>
<evidence type="ECO:0000313" key="5">
    <source>
        <dbReference type="Proteomes" id="UP000195447"/>
    </source>
</evidence>
<keyword evidence="2" id="KW-1133">Transmembrane helix</keyword>
<feature type="transmembrane region" description="Helical" evidence="2">
    <location>
        <begin position="71"/>
        <end position="92"/>
    </location>
</feature>
<comment type="caution">
    <text evidence="4">The sequence shown here is derived from an EMBL/GenBank/DDBJ whole genome shotgun (WGS) entry which is preliminary data.</text>
</comment>
<dbReference type="Gene3D" id="3.40.190.10">
    <property type="entry name" value="Periplasmic binding protein-like II"/>
    <property type="match status" value="1"/>
</dbReference>
<accession>A0A1Y4LN54</accession>
<protein>
    <recommendedName>
        <fullName evidence="3">Cell envelope-related transcriptional attenuator domain-containing protein</fullName>
    </recommendedName>
</protein>
<comment type="similarity">
    <text evidence="1">Belongs to the LytR/CpsA/Psr (LCP) family.</text>
</comment>
<gene>
    <name evidence="4" type="ORF">B5F14_09820</name>
</gene>
<feature type="transmembrane region" description="Helical" evidence="2">
    <location>
        <begin position="7"/>
        <end position="29"/>
    </location>
</feature>
<evidence type="ECO:0000259" key="3">
    <source>
        <dbReference type="Pfam" id="PF03816"/>
    </source>
</evidence>
<reference evidence="5" key="1">
    <citation type="submission" date="2017-04" db="EMBL/GenBank/DDBJ databases">
        <title>Function of individual gut microbiota members based on whole genome sequencing of pure cultures obtained from chicken caecum.</title>
        <authorList>
            <person name="Medvecky M."/>
            <person name="Cejkova D."/>
            <person name="Polansky O."/>
            <person name="Karasova D."/>
            <person name="Kubasova T."/>
            <person name="Cizek A."/>
            <person name="Rychlik I."/>
        </authorList>
    </citation>
    <scope>NUCLEOTIDE SEQUENCE [LARGE SCALE GENOMIC DNA]</scope>
    <source>
        <strain evidence="5">An178</strain>
    </source>
</reference>
<dbReference type="Pfam" id="PF03816">
    <property type="entry name" value="LytR_cpsA_psr"/>
    <property type="match status" value="1"/>
</dbReference>
<dbReference type="SUPFAM" id="SSF53850">
    <property type="entry name" value="Periplasmic binding protein-like II"/>
    <property type="match status" value="1"/>
</dbReference>
<dbReference type="InterPro" id="IPR050922">
    <property type="entry name" value="LytR/CpsA/Psr_CW_biosynth"/>
</dbReference>
<feature type="transmembrane region" description="Helical" evidence="2">
    <location>
        <begin position="41"/>
        <end position="64"/>
    </location>
</feature>
<dbReference type="PANTHER" id="PTHR33392">
    <property type="entry name" value="POLYISOPRENYL-TEICHOIC ACID--PEPTIDOGLYCAN TEICHOIC ACID TRANSFERASE TAGU"/>
    <property type="match status" value="1"/>
</dbReference>
<evidence type="ECO:0000256" key="2">
    <source>
        <dbReference type="SAM" id="Phobius"/>
    </source>
</evidence>
<dbReference type="Gene3D" id="3.40.630.190">
    <property type="entry name" value="LCP protein"/>
    <property type="match status" value="1"/>
</dbReference>
<dbReference type="RefSeq" id="WP_087159186.1">
    <property type="nucleotide sequence ID" value="NZ_NFKM01000027.1"/>
</dbReference>